<feature type="domain" description="YlxR" evidence="1">
    <location>
        <begin position="22"/>
        <end position="90"/>
    </location>
</feature>
<dbReference type="GO" id="GO:0003677">
    <property type="term" value="F:DNA binding"/>
    <property type="evidence" value="ECO:0007669"/>
    <property type="project" value="UniProtKB-KW"/>
</dbReference>
<dbReference type="RefSeq" id="WP_128922690.1">
    <property type="nucleotide sequence ID" value="NZ_LBJC01000024.1"/>
</dbReference>
<dbReference type="SUPFAM" id="SSF55315">
    <property type="entry name" value="L30e-like"/>
    <property type="match status" value="1"/>
</dbReference>
<dbReference type="InterPro" id="IPR029064">
    <property type="entry name" value="Ribosomal_eL30-like_sf"/>
</dbReference>
<comment type="caution">
    <text evidence="2">The sequence shown here is derived from an EMBL/GenBank/DDBJ whole genome shotgun (WGS) entry which is preliminary data.</text>
</comment>
<dbReference type="InterPro" id="IPR035931">
    <property type="entry name" value="YlxR-like_sf"/>
</dbReference>
<reference evidence="2 3" key="1">
    <citation type="submission" date="2015-04" db="EMBL/GenBank/DDBJ databases">
        <title>Comparative genomics of rhizobia nodulating Arachis hypogaea in China.</title>
        <authorList>
            <person name="Li Y."/>
        </authorList>
    </citation>
    <scope>NUCLEOTIDE SEQUENCE [LARGE SCALE GENOMIC DNA]</scope>
    <source>
        <strain evidence="2 3">CCBAU 51757</strain>
    </source>
</reference>
<accession>A0A4Q0RR76</accession>
<name>A0A4Q0RR76_9BRAD</name>
<dbReference type="Gene3D" id="3.30.1330.30">
    <property type="match status" value="1"/>
</dbReference>
<dbReference type="InterPro" id="IPR037465">
    <property type="entry name" value="YlxR"/>
</dbReference>
<evidence type="ECO:0000313" key="2">
    <source>
        <dbReference type="EMBL" id="RXH21458.1"/>
    </source>
</evidence>
<protein>
    <submittedName>
        <fullName evidence="2">DNA-binding protein</fullName>
    </submittedName>
</protein>
<dbReference type="CDD" id="cd00279">
    <property type="entry name" value="YlxR"/>
    <property type="match status" value="1"/>
</dbReference>
<dbReference type="EMBL" id="LBJQ01000094">
    <property type="protein sequence ID" value="RXH21458.1"/>
    <property type="molecule type" value="Genomic_DNA"/>
</dbReference>
<evidence type="ECO:0000259" key="1">
    <source>
        <dbReference type="Pfam" id="PF04296"/>
    </source>
</evidence>
<proteinExistence type="predicted"/>
<dbReference type="Proteomes" id="UP000289546">
    <property type="component" value="Unassembled WGS sequence"/>
</dbReference>
<dbReference type="InterPro" id="IPR007393">
    <property type="entry name" value="YlxR_dom"/>
</dbReference>
<dbReference type="OrthoDB" id="9799836at2"/>
<keyword evidence="3" id="KW-1185">Reference proteome</keyword>
<dbReference type="PANTHER" id="PTHR34215:SF1">
    <property type="entry name" value="YLXR DOMAIN-CONTAINING PROTEIN"/>
    <property type="match status" value="1"/>
</dbReference>
<dbReference type="Gene3D" id="3.30.1230.10">
    <property type="entry name" value="YlxR-like"/>
    <property type="match status" value="1"/>
</dbReference>
<gene>
    <name evidence="2" type="ORF">XH99_36115</name>
</gene>
<dbReference type="SUPFAM" id="SSF64376">
    <property type="entry name" value="YlxR-like"/>
    <property type="match status" value="1"/>
</dbReference>
<dbReference type="NCBIfam" id="NF006622">
    <property type="entry name" value="PRK09190.1"/>
    <property type="match status" value="1"/>
</dbReference>
<dbReference type="Pfam" id="PF04296">
    <property type="entry name" value="YlxR"/>
    <property type="match status" value="1"/>
</dbReference>
<keyword evidence="2" id="KW-0238">DNA-binding</keyword>
<dbReference type="PANTHER" id="PTHR34215">
    <property type="entry name" value="BLL0784 PROTEIN"/>
    <property type="match status" value="1"/>
</dbReference>
<organism evidence="2 3">
    <name type="scientific">Bradyrhizobium nanningense</name>
    <dbReference type="NCBI Taxonomy" id="1325118"/>
    <lineage>
        <taxon>Bacteria</taxon>
        <taxon>Pseudomonadati</taxon>
        <taxon>Pseudomonadota</taxon>
        <taxon>Alphaproteobacteria</taxon>
        <taxon>Hyphomicrobiales</taxon>
        <taxon>Nitrobacteraceae</taxon>
        <taxon>Bradyrhizobium</taxon>
    </lineage>
</organism>
<sequence length="227" mass="24728">MLANTDSELDNGPRTERSATMRMCAVSRQVRPIDELIRFVISPQGDVVPDLKRKLPGRGMWLTASRGVVAEAVRRHQFSKAFKRELRPPQTLPADIEALLVRSVTEALGIAAKARQIVTGFGKVESALKEGTVEVLIHASDGAADGIRKLDTLARQNAGNRGAKPQIPVVTALKSVELDLALTRSNVIHAALLAGPASKSFLSRSQMLVRYRMADDDKTAEKHGQDF</sequence>
<evidence type="ECO:0000313" key="3">
    <source>
        <dbReference type="Proteomes" id="UP000289546"/>
    </source>
</evidence>
<dbReference type="AlphaFoldDB" id="A0A4Q0RR76"/>